<evidence type="ECO:0000256" key="7">
    <source>
        <dbReference type="SAM" id="MobiDB-lite"/>
    </source>
</evidence>
<feature type="region of interest" description="Disordered" evidence="7">
    <location>
        <begin position="1"/>
        <end position="44"/>
    </location>
</feature>
<dbReference type="GO" id="GO:0005730">
    <property type="term" value="C:nucleolus"/>
    <property type="evidence" value="ECO:0007669"/>
    <property type="project" value="UniProtKB-SubCell"/>
</dbReference>
<dbReference type="InterPro" id="IPR016903">
    <property type="entry name" value="Nucleolar_cplx-assoc_3"/>
</dbReference>
<protein>
    <recommendedName>
        <fullName evidence="5">Nucleolar complex-associated protein 3</fullName>
    </recommendedName>
</protein>
<evidence type="ECO:0000256" key="6">
    <source>
        <dbReference type="SAM" id="Coils"/>
    </source>
</evidence>
<comment type="subcellular location">
    <subcellularLocation>
        <location evidence="1 5">Nucleus</location>
        <location evidence="1 5">Nucleolus</location>
    </subcellularLocation>
</comment>
<feature type="compositionally biased region" description="Acidic residues" evidence="7">
    <location>
        <begin position="132"/>
        <end position="160"/>
    </location>
</feature>
<dbReference type="PIRSF" id="PIRSF028977">
    <property type="entry name" value="Nucleolar_complex_p3"/>
    <property type="match status" value="1"/>
</dbReference>
<feature type="domain" description="CCAAT-binding factor" evidence="8">
    <location>
        <begin position="611"/>
        <end position="815"/>
    </location>
</feature>
<organism evidence="10 11">
    <name type="scientific">Agaricus bisporus var. burnettii</name>
    <dbReference type="NCBI Taxonomy" id="192524"/>
    <lineage>
        <taxon>Eukaryota</taxon>
        <taxon>Fungi</taxon>
        <taxon>Dikarya</taxon>
        <taxon>Basidiomycota</taxon>
        <taxon>Agaricomycotina</taxon>
        <taxon>Agaricomycetes</taxon>
        <taxon>Agaricomycetidae</taxon>
        <taxon>Agaricales</taxon>
        <taxon>Agaricineae</taxon>
        <taxon>Agaricaceae</taxon>
        <taxon>Agaricus</taxon>
    </lineage>
</organism>
<dbReference type="Pfam" id="PF07540">
    <property type="entry name" value="NOC3p"/>
    <property type="match status" value="1"/>
</dbReference>
<dbReference type="PANTHER" id="PTHR14428">
    <property type="entry name" value="NUCLEOLAR COMPLEX PROTEIN 3"/>
    <property type="match status" value="1"/>
</dbReference>
<evidence type="ECO:0000256" key="5">
    <source>
        <dbReference type="PIRNR" id="PIRNR028977"/>
    </source>
</evidence>
<dbReference type="GO" id="GO:0006270">
    <property type="term" value="P:DNA replication initiation"/>
    <property type="evidence" value="ECO:0007669"/>
    <property type="project" value="TreeGrafter"/>
</dbReference>
<gene>
    <name evidence="10" type="ORF">Agabi119p4_3100</name>
</gene>
<keyword evidence="5" id="KW-0690">Ribosome biogenesis</keyword>
<feature type="coiled-coil region" evidence="6">
    <location>
        <begin position="502"/>
        <end position="540"/>
    </location>
</feature>
<feature type="region of interest" description="Disordered" evidence="7">
    <location>
        <begin position="477"/>
        <end position="497"/>
    </location>
</feature>
<feature type="domain" description="Nucleolar complex-associated protein 3 N-terminal" evidence="9">
    <location>
        <begin position="258"/>
        <end position="360"/>
    </location>
</feature>
<proteinExistence type="inferred from homology"/>
<comment type="caution">
    <text evidence="10">The sequence shown here is derived from an EMBL/GenBank/DDBJ whole genome shotgun (WGS) entry which is preliminary data.</text>
</comment>
<feature type="compositionally biased region" description="Acidic residues" evidence="7">
    <location>
        <begin position="211"/>
        <end position="220"/>
    </location>
</feature>
<accession>A0A8H7F6T5</accession>
<dbReference type="GO" id="GO:0042254">
    <property type="term" value="P:ribosome biogenesis"/>
    <property type="evidence" value="ECO:0007669"/>
    <property type="project" value="UniProtKB-KW"/>
</dbReference>
<evidence type="ECO:0000259" key="8">
    <source>
        <dbReference type="Pfam" id="PF03914"/>
    </source>
</evidence>
<feature type="compositionally biased region" description="Basic and acidic residues" evidence="7">
    <location>
        <begin position="478"/>
        <end position="491"/>
    </location>
</feature>
<keyword evidence="4" id="KW-0539">Nucleus</keyword>
<feature type="compositionally biased region" description="Basic residues" evidence="7">
    <location>
        <begin position="18"/>
        <end position="27"/>
    </location>
</feature>
<evidence type="ECO:0000313" key="10">
    <source>
        <dbReference type="EMBL" id="KAF7778755.1"/>
    </source>
</evidence>
<dbReference type="GO" id="GO:0003682">
    <property type="term" value="F:chromatin binding"/>
    <property type="evidence" value="ECO:0007669"/>
    <property type="project" value="TreeGrafter"/>
</dbReference>
<dbReference type="SUPFAM" id="SSF48371">
    <property type="entry name" value="ARM repeat"/>
    <property type="match status" value="1"/>
</dbReference>
<comment type="similarity">
    <text evidence="2 5">Belongs to the CBF/MAK21 family.</text>
</comment>
<name>A0A8H7F6T5_AGABI</name>
<feature type="region of interest" description="Disordered" evidence="7">
    <location>
        <begin position="100"/>
        <end position="178"/>
    </location>
</feature>
<dbReference type="InterPro" id="IPR011501">
    <property type="entry name" value="Noc3_N"/>
</dbReference>
<evidence type="ECO:0000256" key="2">
    <source>
        <dbReference type="ARBA" id="ARBA00007797"/>
    </source>
</evidence>
<dbReference type="Pfam" id="PF03914">
    <property type="entry name" value="CBF"/>
    <property type="match status" value="1"/>
</dbReference>
<keyword evidence="3 6" id="KW-0175">Coiled coil</keyword>
<dbReference type="InterPro" id="IPR005612">
    <property type="entry name" value="CCAAT-binding_factor"/>
</dbReference>
<dbReference type="EMBL" id="JABXXO010000004">
    <property type="protein sequence ID" value="KAF7778755.1"/>
    <property type="molecule type" value="Genomic_DNA"/>
</dbReference>
<feature type="region of interest" description="Disordered" evidence="7">
    <location>
        <begin position="207"/>
        <end position="231"/>
    </location>
</feature>
<evidence type="ECO:0000256" key="3">
    <source>
        <dbReference type="ARBA" id="ARBA00023054"/>
    </source>
</evidence>
<evidence type="ECO:0000313" key="11">
    <source>
        <dbReference type="Proteomes" id="UP000629468"/>
    </source>
</evidence>
<evidence type="ECO:0000256" key="4">
    <source>
        <dbReference type="ARBA" id="ARBA00023242"/>
    </source>
</evidence>
<dbReference type="Proteomes" id="UP000629468">
    <property type="component" value="Unassembled WGS sequence"/>
</dbReference>
<reference evidence="10 11" key="1">
    <citation type="journal article" name="Sci. Rep.">
        <title>Telomere-to-telomere assembled and centromere annotated genomes of the two main subspecies of the button mushroom Agaricus bisporus reveal especially polymorphic chromosome ends.</title>
        <authorList>
            <person name="Sonnenberg A.S.M."/>
            <person name="Sedaghat-Telgerd N."/>
            <person name="Lavrijssen B."/>
            <person name="Ohm R.A."/>
            <person name="Hendrickx P.M."/>
            <person name="Scholtmeijer K."/>
            <person name="Baars J.J.P."/>
            <person name="van Peer A."/>
        </authorList>
    </citation>
    <scope>NUCLEOTIDE SEQUENCE [LARGE SCALE GENOMIC DNA]</scope>
    <source>
        <strain evidence="10 11">H119_p4</strain>
    </source>
</reference>
<feature type="compositionally biased region" description="Basic and acidic residues" evidence="7">
    <location>
        <begin position="221"/>
        <end position="230"/>
    </location>
</feature>
<evidence type="ECO:0000259" key="9">
    <source>
        <dbReference type="Pfam" id="PF07540"/>
    </source>
</evidence>
<evidence type="ECO:0000256" key="1">
    <source>
        <dbReference type="ARBA" id="ARBA00004604"/>
    </source>
</evidence>
<dbReference type="PANTHER" id="PTHR14428:SF5">
    <property type="entry name" value="NUCLEOLAR COMPLEX PROTEIN 3 HOMOLOG"/>
    <property type="match status" value="1"/>
</dbReference>
<dbReference type="InterPro" id="IPR016024">
    <property type="entry name" value="ARM-type_fold"/>
</dbReference>
<dbReference type="AlphaFoldDB" id="A0A8H7F6T5"/>
<sequence length="826" mass="92273">MPVKGKRPAPPSREMPSKKRKAGHGKKSVILNNKNGRKEKASDRKYIAVPTLEASGEEEEMAMSDQDVDVLQNASFLRNLDEKGIAKSKTELERLHRLYRPARAEGKISDLPAVDSGSEDDSDTESLQSDILSDEQLEDVPISEDEEEYSGAELDSDTEMPYEQVPRKQRSSLDGVGARTKQIEGLPIKLPDGTIKKSTKMLLMTDSEISSNEESEDEFEPRESETRVEDVTTGARFGRAAVADVVGKSSRGERVEAAKEQIANICQEILADPENSLGLLRRLHTFSLLKISTPTRPKPILNDPVIRKLTFLSQLTVFKDIIPGYRIRPLSDKEKAEKVSSVVARTREWEQGLVAVYQAYLRSLEVEIKQRSVLADVALSCMCTLLAEATHFNFCTNLISCVIARLSRKSWDKSSELCIKTIIKVFRDDLTGQPSLEIVRMLSRMVKERNFAIHPNVLSCLMHLRLRTELGVRASNTKVDKEGSKDRDQRLRKGKKAKQLHISKKTRKVLKEKKEIEQEMREAAAEIDREERAATQTETLKSLFALYFRVLKNPKPSPLLSATLTGIAKFAHLVNIDFFQDLLQVLKSLISLEHFPDAVQESREDSIRYRLQCIITAFDLLSGQGEALNIDLTDFITQLYEMILPLTLMNIIESKTVTPPDDLIAPAGSAHISSNGSRLLVDSNKLQASAPSRPTISPPPSISDLLFCALRAVFSLRSGIGNAPPWRSAAFAKRLLTAALHWPPESALRALDLIHDLIAKNPKVEALLSTEDRAFDGVYRPDVDDPQLCHPYGTAFWELQTLAMSHMNPAVRTSAAKLLKYSSDTS</sequence>
<comment type="function">
    <text evidence="5">Required for synthesis of 60S ribosomal subunits and the transport of pre-ribosomes from the nucleoplasm to the cytoplasm.</text>
</comment>